<dbReference type="Pfam" id="PF18346">
    <property type="entry name" value="SH3_15"/>
    <property type="match status" value="2"/>
</dbReference>
<dbReference type="PANTHER" id="PTHR24202">
    <property type="entry name" value="E3 UBIQUITIN-PROTEIN LIGASE MIB2"/>
    <property type="match status" value="1"/>
</dbReference>
<feature type="repeat" description="ANK" evidence="11">
    <location>
        <begin position="480"/>
        <end position="512"/>
    </location>
</feature>
<keyword evidence="4" id="KW-0963">Cytoplasm</keyword>
<evidence type="ECO:0000259" key="16">
    <source>
        <dbReference type="PROSITE" id="PS51416"/>
    </source>
</evidence>
<protein>
    <recommendedName>
        <fullName evidence="13">Poly [ADP-ribose] polymerase</fullName>
        <shortName evidence="13">PARP</shortName>
        <ecNumber evidence="13">2.4.2.-</ecNumber>
    </recommendedName>
</protein>
<reference evidence="17" key="1">
    <citation type="journal article" date="2021" name="Genome Biol. Evol.">
        <title>A High-Quality Reference Genome for a Parasitic Bivalve with Doubly Uniparental Inheritance (Bivalvia: Unionida).</title>
        <authorList>
            <person name="Smith C.H."/>
        </authorList>
    </citation>
    <scope>NUCLEOTIDE SEQUENCE</scope>
    <source>
        <strain evidence="17">CHS0354</strain>
    </source>
</reference>
<dbReference type="PROSITE" id="PS01357">
    <property type="entry name" value="ZF_ZZ_1"/>
    <property type="match status" value="1"/>
</dbReference>
<dbReference type="Proteomes" id="UP001195483">
    <property type="component" value="Unassembled WGS sequence"/>
</dbReference>
<keyword evidence="9" id="KW-0833">Ubl conjugation pathway</keyword>
<evidence type="ECO:0000256" key="2">
    <source>
        <dbReference type="ARBA" id="ARBA00004496"/>
    </source>
</evidence>
<dbReference type="PROSITE" id="PS50297">
    <property type="entry name" value="ANK_REP_REGION"/>
    <property type="match status" value="5"/>
</dbReference>
<evidence type="ECO:0000313" key="18">
    <source>
        <dbReference type="Proteomes" id="UP001195483"/>
    </source>
</evidence>
<dbReference type="Gene3D" id="1.25.40.20">
    <property type="entry name" value="Ankyrin repeat-containing domain"/>
    <property type="match status" value="2"/>
</dbReference>
<feature type="domain" description="PARP catalytic" evidence="15">
    <location>
        <begin position="806"/>
        <end position="1007"/>
    </location>
</feature>
<dbReference type="Gene3D" id="3.30.60.90">
    <property type="match status" value="1"/>
</dbReference>
<keyword evidence="11" id="KW-0040">ANK repeat</keyword>
<dbReference type="InterPro" id="IPR040847">
    <property type="entry name" value="SH3_15"/>
</dbReference>
<dbReference type="Pfam" id="PF12796">
    <property type="entry name" value="Ank_2"/>
    <property type="match status" value="2"/>
</dbReference>
<dbReference type="PANTHER" id="PTHR24202:SF4">
    <property type="entry name" value="E3 UBIQUITIN-PROTEIN LIGASE MIB2-RELATED"/>
    <property type="match status" value="1"/>
</dbReference>
<dbReference type="Gene3D" id="3.90.228.10">
    <property type="match status" value="1"/>
</dbReference>
<dbReference type="AlphaFoldDB" id="A0AAE0SK74"/>
<dbReference type="SUPFAM" id="SSF57850">
    <property type="entry name" value="RING/U-box"/>
    <property type="match status" value="1"/>
</dbReference>
<dbReference type="GO" id="GO:0008270">
    <property type="term" value="F:zinc ion binding"/>
    <property type="evidence" value="ECO:0007669"/>
    <property type="project" value="UniProtKB-KW"/>
</dbReference>
<dbReference type="GO" id="GO:0016567">
    <property type="term" value="P:protein ubiquitination"/>
    <property type="evidence" value="ECO:0007669"/>
    <property type="project" value="InterPro"/>
</dbReference>
<dbReference type="SMART" id="SM00248">
    <property type="entry name" value="ANK"/>
    <property type="match status" value="9"/>
</dbReference>
<dbReference type="Pfam" id="PF06701">
    <property type="entry name" value="MIB_HERC2"/>
    <property type="match status" value="2"/>
</dbReference>
<dbReference type="Pfam" id="PF13637">
    <property type="entry name" value="Ank_4"/>
    <property type="match status" value="1"/>
</dbReference>
<feature type="repeat" description="ANK" evidence="11">
    <location>
        <begin position="546"/>
        <end position="578"/>
    </location>
</feature>
<dbReference type="CDD" id="cd01439">
    <property type="entry name" value="TCCD_inducible_PARP_like"/>
    <property type="match status" value="1"/>
</dbReference>
<accession>A0AAE0SK74</accession>
<dbReference type="SUPFAM" id="SSF159034">
    <property type="entry name" value="Mib/herc2 domain-like"/>
    <property type="match status" value="2"/>
</dbReference>
<dbReference type="PROSITE" id="PS51416">
    <property type="entry name" value="MIB_HERC2"/>
    <property type="match status" value="2"/>
</dbReference>
<comment type="pathway">
    <text evidence="3">Protein modification; protein ubiquitination.</text>
</comment>
<dbReference type="SUPFAM" id="SSF48403">
    <property type="entry name" value="Ankyrin repeat"/>
    <property type="match status" value="1"/>
</dbReference>
<comment type="catalytic activity">
    <reaction evidence="1">
        <text>S-ubiquitinyl-[E2 ubiquitin-conjugating enzyme]-L-cysteine + [acceptor protein]-L-lysine = [E2 ubiquitin-conjugating enzyme]-L-cysteine + N(6)-ubiquitinyl-[acceptor protein]-L-lysine.</text>
        <dbReference type="EC" id="2.3.2.27"/>
    </reaction>
</comment>
<evidence type="ECO:0000256" key="3">
    <source>
        <dbReference type="ARBA" id="ARBA00004906"/>
    </source>
</evidence>
<dbReference type="EC" id="2.4.2.-" evidence="13"/>
<keyword evidence="13" id="KW-0520">NAD</keyword>
<keyword evidence="13" id="KW-0328">Glycosyltransferase</keyword>
<feature type="domain" description="MIB/HERC2" evidence="16">
    <location>
        <begin position="1"/>
        <end position="75"/>
    </location>
</feature>
<evidence type="ECO:0000256" key="9">
    <source>
        <dbReference type="ARBA" id="ARBA00022786"/>
    </source>
</evidence>
<dbReference type="Pfam" id="PF00569">
    <property type="entry name" value="ZZ"/>
    <property type="match status" value="1"/>
</dbReference>
<name>A0AAE0SK74_9BIVA</name>
<evidence type="ECO:0000256" key="12">
    <source>
        <dbReference type="PROSITE-ProRule" id="PRU00228"/>
    </source>
</evidence>
<evidence type="ECO:0000256" key="10">
    <source>
        <dbReference type="ARBA" id="ARBA00022833"/>
    </source>
</evidence>
<keyword evidence="7" id="KW-0677">Repeat</keyword>
<keyword evidence="8 12" id="KW-0863">Zinc-finger</keyword>
<feature type="repeat" description="ANK" evidence="11">
    <location>
        <begin position="683"/>
        <end position="715"/>
    </location>
</feature>
<dbReference type="SMART" id="SM00291">
    <property type="entry name" value="ZnF_ZZ"/>
    <property type="match status" value="1"/>
</dbReference>
<evidence type="ECO:0000256" key="4">
    <source>
        <dbReference type="ARBA" id="ARBA00022490"/>
    </source>
</evidence>
<dbReference type="PRINTS" id="PR01415">
    <property type="entry name" value="ANKYRIN"/>
</dbReference>
<dbReference type="Pfam" id="PF00644">
    <property type="entry name" value="PARP"/>
    <property type="match status" value="1"/>
</dbReference>
<dbReference type="InterPro" id="IPR002110">
    <property type="entry name" value="Ankyrin_rpt"/>
</dbReference>
<feature type="domain" description="ZZ-type" evidence="14">
    <location>
        <begin position="81"/>
        <end position="133"/>
    </location>
</feature>
<dbReference type="InterPro" id="IPR010606">
    <property type="entry name" value="Mib_Herc2"/>
</dbReference>
<dbReference type="PROSITE" id="PS51059">
    <property type="entry name" value="PARP_CATALYTIC"/>
    <property type="match status" value="1"/>
</dbReference>
<evidence type="ECO:0000256" key="13">
    <source>
        <dbReference type="RuleBase" id="RU362114"/>
    </source>
</evidence>
<organism evidence="17 18">
    <name type="scientific">Potamilus streckersoni</name>
    <dbReference type="NCBI Taxonomy" id="2493646"/>
    <lineage>
        <taxon>Eukaryota</taxon>
        <taxon>Metazoa</taxon>
        <taxon>Spiralia</taxon>
        <taxon>Lophotrochozoa</taxon>
        <taxon>Mollusca</taxon>
        <taxon>Bivalvia</taxon>
        <taxon>Autobranchia</taxon>
        <taxon>Heteroconchia</taxon>
        <taxon>Palaeoheterodonta</taxon>
        <taxon>Unionida</taxon>
        <taxon>Unionoidea</taxon>
        <taxon>Unionidae</taxon>
        <taxon>Ambleminae</taxon>
        <taxon>Lampsilini</taxon>
        <taxon>Potamilus</taxon>
    </lineage>
</organism>
<evidence type="ECO:0000313" key="17">
    <source>
        <dbReference type="EMBL" id="KAK3593223.1"/>
    </source>
</evidence>
<proteinExistence type="predicted"/>
<dbReference type="PROSITE" id="PS50088">
    <property type="entry name" value="ANK_REPEAT"/>
    <property type="match status" value="5"/>
</dbReference>
<dbReference type="GO" id="GO:0005737">
    <property type="term" value="C:cytoplasm"/>
    <property type="evidence" value="ECO:0007669"/>
    <property type="project" value="UniProtKB-SubCell"/>
</dbReference>
<evidence type="ECO:0000256" key="1">
    <source>
        <dbReference type="ARBA" id="ARBA00000900"/>
    </source>
</evidence>
<dbReference type="GO" id="GO:0061630">
    <property type="term" value="F:ubiquitin protein ligase activity"/>
    <property type="evidence" value="ECO:0007669"/>
    <property type="project" value="UniProtKB-EC"/>
</dbReference>
<dbReference type="InterPro" id="IPR036770">
    <property type="entry name" value="Ankyrin_rpt-contain_sf"/>
</dbReference>
<keyword evidence="6" id="KW-0479">Metal-binding</keyword>
<evidence type="ECO:0000259" key="15">
    <source>
        <dbReference type="PROSITE" id="PS51059"/>
    </source>
</evidence>
<evidence type="ECO:0000256" key="5">
    <source>
        <dbReference type="ARBA" id="ARBA00022679"/>
    </source>
</evidence>
<evidence type="ECO:0000256" key="7">
    <source>
        <dbReference type="ARBA" id="ARBA00022737"/>
    </source>
</evidence>
<keyword evidence="18" id="KW-1185">Reference proteome</keyword>
<reference evidence="17" key="2">
    <citation type="journal article" date="2021" name="Genome Biol. Evol.">
        <title>Developing a high-quality reference genome for a parasitic bivalve with doubly uniparental inheritance (Bivalvia: Unionida).</title>
        <authorList>
            <person name="Smith C.H."/>
        </authorList>
    </citation>
    <scope>NUCLEOTIDE SEQUENCE</scope>
    <source>
        <strain evidence="17">CHS0354</strain>
        <tissue evidence="17">Mantle</tissue>
    </source>
</reference>
<dbReference type="InterPro" id="IPR043145">
    <property type="entry name" value="Znf_ZZ_sf"/>
</dbReference>
<dbReference type="Pfam" id="PF00023">
    <property type="entry name" value="Ank"/>
    <property type="match status" value="1"/>
</dbReference>
<reference evidence="17" key="3">
    <citation type="submission" date="2023-05" db="EMBL/GenBank/DDBJ databases">
        <authorList>
            <person name="Smith C.H."/>
        </authorList>
    </citation>
    <scope>NUCLEOTIDE SEQUENCE</scope>
    <source>
        <strain evidence="17">CHS0354</strain>
        <tissue evidence="17">Mantle</tissue>
    </source>
</reference>
<feature type="domain" description="MIB/HERC2" evidence="16">
    <location>
        <begin position="144"/>
        <end position="225"/>
    </location>
</feature>
<dbReference type="SUPFAM" id="SSF56399">
    <property type="entry name" value="ADP-ribosylation"/>
    <property type="match status" value="1"/>
</dbReference>
<dbReference type="InterPro" id="IPR000433">
    <property type="entry name" value="Znf_ZZ"/>
</dbReference>
<feature type="repeat" description="ANK" evidence="11">
    <location>
        <begin position="513"/>
        <end position="545"/>
    </location>
</feature>
<keyword evidence="5 13" id="KW-0808">Transferase</keyword>
<dbReference type="PROSITE" id="PS50135">
    <property type="entry name" value="ZF_ZZ_2"/>
    <property type="match status" value="1"/>
</dbReference>
<evidence type="ECO:0000256" key="6">
    <source>
        <dbReference type="ARBA" id="ARBA00022723"/>
    </source>
</evidence>
<dbReference type="InterPro" id="IPR012317">
    <property type="entry name" value="Poly(ADP-ribose)pol_cat_dom"/>
</dbReference>
<comment type="subcellular location">
    <subcellularLocation>
        <location evidence="2">Cytoplasm</location>
    </subcellularLocation>
</comment>
<keyword evidence="10" id="KW-0862">Zinc</keyword>
<dbReference type="EMBL" id="JAEAOA010000748">
    <property type="protein sequence ID" value="KAK3593223.1"/>
    <property type="molecule type" value="Genomic_DNA"/>
</dbReference>
<dbReference type="InterPro" id="IPR037252">
    <property type="entry name" value="Mib_Herc2_sf"/>
</dbReference>
<dbReference type="Gene3D" id="2.30.30.40">
    <property type="entry name" value="SH3 Domains"/>
    <property type="match status" value="2"/>
</dbReference>
<feature type="repeat" description="ANK" evidence="11">
    <location>
        <begin position="649"/>
        <end position="682"/>
    </location>
</feature>
<sequence>MDSTYMQPGMRVVRGPDWSYQGKQDGGEGYVGTIVYVPKQDASDGMVTVVWDTGREVRYRAGLNGKYDLRVLDNATAGVIQECITCDACSQEPIQGTRWKCTTCADFDMCTSCYMKGKHDIAHPFVRMDTSKSVAVALPARMHTKPIQSQGIFPGAEVMRGPHWRWRNDDGGEGQAGTVSKMTDWNGKVNYYHGGVEVRWQVTKKIGTYRLGGEGSVDLVLTQPGKGDVYYPSHLAVVDVISPGEIILKRSDKVRVNLDLKSFEQMQDNKIYGNWNPGMAQCTKEIGTVIDLLFGGKTVRVQYVDSKIWAVNRQALVRVHSFSRGDAVEILGEYNAVKTLQEGHGGWNDDMKDALGKLGRIVLIVKDGDLKVKVPSGHIWILNPTCCMPCENVKRAQEAPVVSADEMKESEEENASVEELARNMDMLANALAQLFVGFLRGEPGATQGEITLVQAAAGGDLEAVKAILGKSPDKVNMQREGKTGLHLASYEGHKEVVSFLLQKGANIEIEDNEENTALHYAAFGKENETLTILLNKGAKIEKQNKKGHTALHVAIARANIPCIKTLINKGAKVTTKDNQEETPMHVAIIQNQEQPAIVELVLGSKTADFTITNKGGFNVLHFAALKNFRRAVEVIIPRGKHMINFAMNEGFTALHIAAYNDHVEIASILIREAGAEINVRDKNQRTPLHLAVVRGHMRVVELLLTVGCDLFAEDDQGNTALHLVQMRTAGLPDLLSKLLGVKIKDEATLQISSLLIEAGGDIGKKNKAGKTPLDLCTDESTKNYLRKIAEQAKTKSFVTTQKGITLPPYWEKMDKKESLKRVLLNSTDTLQQREMESVEKIFKHTLPQSQIVRIERIQNPFLWEHYFLTRRRFEMQYGPGCANELDLFHGTMPKVIEPICSQNFDFRLAGDRVGTLFGKGAYFARNAKYSDGYSATDEKGLKYMFRAKVLAGNMTVGNRSYTRPPPVNPADATSRLYDSCVDNVISPNIFCIFDQNQYYPEYLIIYK</sequence>
<gene>
    <name evidence="17" type="ORF">CHS0354_012301</name>
</gene>
<evidence type="ECO:0000256" key="8">
    <source>
        <dbReference type="ARBA" id="ARBA00022771"/>
    </source>
</evidence>
<evidence type="ECO:0000259" key="14">
    <source>
        <dbReference type="PROSITE" id="PS50135"/>
    </source>
</evidence>
<evidence type="ECO:0000256" key="11">
    <source>
        <dbReference type="PROSITE-ProRule" id="PRU00023"/>
    </source>
</evidence>
<dbReference type="GO" id="GO:0003950">
    <property type="term" value="F:NAD+ poly-ADP-ribosyltransferase activity"/>
    <property type="evidence" value="ECO:0007669"/>
    <property type="project" value="UniProtKB-UniRule"/>
</dbReference>
<comment type="caution">
    <text evidence="17">The sequence shown here is derived from an EMBL/GenBank/DDBJ whole genome shotgun (WGS) entry which is preliminary data.</text>
</comment>